<reference evidence="2 3" key="1">
    <citation type="submission" date="2017-10" db="EMBL/GenBank/DDBJ databases">
        <title>Frigbacter circumglobatus gen. nov. sp. nov., isolated from sediment cultured in situ.</title>
        <authorList>
            <person name="Zhao Z."/>
        </authorList>
    </citation>
    <scope>NUCLEOTIDE SEQUENCE [LARGE SCALE GENOMIC DNA]</scope>
    <source>
        <strain evidence="2 3">ZYL</strain>
    </source>
</reference>
<dbReference type="Proteomes" id="UP000229730">
    <property type="component" value="Unassembled WGS sequence"/>
</dbReference>
<comment type="caution">
    <text evidence="2">The sequence shown here is derived from an EMBL/GenBank/DDBJ whole genome shotgun (WGS) entry which is preliminary data.</text>
</comment>
<dbReference type="OrthoDB" id="9151723at2"/>
<dbReference type="InParanoid" id="A0A2G4YTK5"/>
<accession>A0A2G4YTK5</accession>
<feature type="domain" description="Ice-binding protein C-terminal" evidence="1">
    <location>
        <begin position="267"/>
        <end position="289"/>
    </location>
</feature>
<protein>
    <recommendedName>
        <fullName evidence="1">Ice-binding protein C-terminal domain-containing protein</fullName>
    </recommendedName>
</protein>
<proteinExistence type="predicted"/>
<keyword evidence="3" id="KW-1185">Reference proteome</keyword>
<dbReference type="Pfam" id="PF07589">
    <property type="entry name" value="PEP-CTERM"/>
    <property type="match status" value="1"/>
</dbReference>
<name>A0A2G4YTK5_9PROT</name>
<evidence type="ECO:0000313" key="3">
    <source>
        <dbReference type="Proteomes" id="UP000229730"/>
    </source>
</evidence>
<sequence>MQDEVLCFCTTLNSEGKMFKKILLIKAAVLVMTSFTYSAANATYIVGGPTANLQTQNGSYRWDGGSFVTDFRNALENPNNFGPTGTVNTTVDTVDVDLSTGNMSGLDGFLVPWWSSAESAAYDQRIVDFFLAGGDLWLLQDSSGRDGVGALLGLPTVGQTGALPVSGTPLLFDGPFGVATSVTQGGGEEGYLSTQDVLDHSGTVAATNTADQVIAAVWAPGQYAAGAGSLIVVADIDMFTTQADFDAMNGNAIFTLNAFAFLATSQDVPEPASLALLGFGLVSLAFVRRRRY</sequence>
<organism evidence="2 3">
    <name type="scientific">Paremcibacter congregatus</name>
    <dbReference type="NCBI Taxonomy" id="2043170"/>
    <lineage>
        <taxon>Bacteria</taxon>
        <taxon>Pseudomonadati</taxon>
        <taxon>Pseudomonadota</taxon>
        <taxon>Alphaproteobacteria</taxon>
        <taxon>Emcibacterales</taxon>
        <taxon>Emcibacteraceae</taxon>
        <taxon>Paremcibacter</taxon>
    </lineage>
</organism>
<dbReference type="EMBL" id="PDEM01000009">
    <property type="protein sequence ID" value="PHZ85672.1"/>
    <property type="molecule type" value="Genomic_DNA"/>
</dbReference>
<evidence type="ECO:0000259" key="1">
    <source>
        <dbReference type="Pfam" id="PF07589"/>
    </source>
</evidence>
<evidence type="ECO:0000313" key="2">
    <source>
        <dbReference type="EMBL" id="PHZ85672.1"/>
    </source>
</evidence>
<dbReference type="NCBIfam" id="TIGR02595">
    <property type="entry name" value="PEP_CTERM"/>
    <property type="match status" value="1"/>
</dbReference>
<gene>
    <name evidence="2" type="ORF">CRD36_03005</name>
</gene>
<dbReference type="AlphaFoldDB" id="A0A2G4YTK5"/>
<dbReference type="InterPro" id="IPR013424">
    <property type="entry name" value="Ice-binding_C"/>
</dbReference>